<feature type="compositionally biased region" description="Acidic residues" evidence="1">
    <location>
        <begin position="193"/>
        <end position="216"/>
    </location>
</feature>
<dbReference type="Proteomes" id="UP000485484">
    <property type="component" value="Unassembled WGS sequence"/>
</dbReference>
<keyword evidence="2" id="KW-0812">Transmembrane</keyword>
<gene>
    <name evidence="3" type="ORF">BWY73_00956</name>
</gene>
<accession>A0A1V5MFF6</accession>
<organism evidence="3">
    <name type="scientific">candidate division TA06 bacterium ADurb.Bin417</name>
    <dbReference type="NCBI Taxonomy" id="1852828"/>
    <lineage>
        <taxon>Bacteria</taxon>
        <taxon>Bacteria division TA06</taxon>
    </lineage>
</organism>
<protein>
    <submittedName>
        <fullName evidence="3">General secretion pathway protein K</fullName>
    </submittedName>
</protein>
<sequence>MAPEQNQRGDVLILVIGLLALLLAITIAFLALGRTGFRISHYSLHEVKAREMAETGMAEAVARLKSDAPEVDSQADNWSRDFAGDEVDNNGDGHNESRWIAVRRQGRLVGRYAVLVEDESAAVNLNAAGNLSRSERHGCHQGWQTHEIDLGKLPGIGTGIAAGICRTRYGRDGRPGGSGDDDGDQTILAGDGIDNDGDGLVDEPGEGNNEPDEFDPEAPAGDDQPFRSPDQAKEIPGLGPEIYRAIRNLISVFARDWNRDRHNRERIPINRATPAELAAAFIACGFETDRAAQLAVNLVDYRDRDSRPTRLEGPDGKIRLGLEQTPYLNEVELAPAGEWRQRGDSLEYLASRGEFIELFNPYDRPLSIGGWQIKGGGLPPVTIRANAIIPPRGYYTVGDSRAVWIRFQLVAGIPVPVPVEVTSIRLPTNADQYHDFLLLSFAGTDMRLEDPTGHPIEITRIGFDFPGAPTRQKNDPRLRGETDWYPGPPSPGRTNHLFLPESGLETTRLEWPEHFRVKNRPLATVGELGRLHRMEPWRTLDLTRPNRPDLTTQDIFTVAEPPGRPTAGRLNINTATREVLGCLPYLDAAAVTAIIEGRPYGEIGSVAPRLAYRSRPGEDLEERYRRISNLITVRSSIFRIRVIGQSVEDRNENGIIEEKEVETEKRLTAVFDRDRPGRRFLYWKED</sequence>
<evidence type="ECO:0000313" key="3">
    <source>
        <dbReference type="EMBL" id="OPZ91994.1"/>
    </source>
</evidence>
<dbReference type="PANTHER" id="PTHR38831">
    <property type="entry name" value="TYPE II SECRETION SYSTEM PROTEIN K"/>
    <property type="match status" value="1"/>
</dbReference>
<dbReference type="GO" id="GO:0016020">
    <property type="term" value="C:membrane"/>
    <property type="evidence" value="ECO:0007669"/>
    <property type="project" value="InterPro"/>
</dbReference>
<comment type="caution">
    <text evidence="3">The sequence shown here is derived from an EMBL/GenBank/DDBJ whole genome shotgun (WGS) entry which is preliminary data.</text>
</comment>
<dbReference type="PANTHER" id="PTHR38831:SF2">
    <property type="entry name" value="TYPE II SECRETION SYSTEM PROTEIN K"/>
    <property type="match status" value="1"/>
</dbReference>
<dbReference type="AlphaFoldDB" id="A0A1V5MFF6"/>
<keyword evidence="2" id="KW-0472">Membrane</keyword>
<feature type="compositionally biased region" description="Basic and acidic residues" evidence="1">
    <location>
        <begin position="472"/>
        <end position="482"/>
    </location>
</feature>
<dbReference type="EMBL" id="MWAK01000137">
    <property type="protein sequence ID" value="OPZ91994.1"/>
    <property type="molecule type" value="Genomic_DNA"/>
</dbReference>
<feature type="region of interest" description="Disordered" evidence="1">
    <location>
        <begin position="171"/>
        <end position="238"/>
    </location>
</feature>
<name>A0A1V5MFF6_UNCT6</name>
<feature type="transmembrane region" description="Helical" evidence="2">
    <location>
        <begin position="12"/>
        <end position="32"/>
    </location>
</feature>
<dbReference type="SUPFAM" id="SSF74853">
    <property type="entry name" value="Lamin A/C globular tail domain"/>
    <property type="match status" value="1"/>
</dbReference>
<reference evidence="3" key="1">
    <citation type="submission" date="2017-02" db="EMBL/GenBank/DDBJ databases">
        <title>Delving into the versatile metabolic prowess of the omnipresent phylum Bacteroidetes.</title>
        <authorList>
            <person name="Nobu M.K."/>
            <person name="Mei R."/>
            <person name="Narihiro T."/>
            <person name="Kuroda K."/>
            <person name="Liu W.-T."/>
        </authorList>
    </citation>
    <scope>NUCLEOTIDE SEQUENCE</scope>
    <source>
        <strain evidence="3">ADurb.Bin417</strain>
    </source>
</reference>
<dbReference type="GO" id="GO:0009306">
    <property type="term" value="P:protein secretion"/>
    <property type="evidence" value="ECO:0007669"/>
    <property type="project" value="InterPro"/>
</dbReference>
<keyword evidence="2" id="KW-1133">Transmembrane helix</keyword>
<evidence type="ECO:0000256" key="1">
    <source>
        <dbReference type="SAM" id="MobiDB-lite"/>
    </source>
</evidence>
<proteinExistence type="predicted"/>
<feature type="region of interest" description="Disordered" evidence="1">
    <location>
        <begin position="465"/>
        <end position="495"/>
    </location>
</feature>
<evidence type="ECO:0000256" key="2">
    <source>
        <dbReference type="SAM" id="Phobius"/>
    </source>
</evidence>
<dbReference type="InterPro" id="IPR005628">
    <property type="entry name" value="GspK"/>
</dbReference>
<dbReference type="InterPro" id="IPR036415">
    <property type="entry name" value="Lamin_tail_dom_sf"/>
</dbReference>